<protein>
    <recommendedName>
        <fullName evidence="3">WXG100 family type VII secretion target</fullName>
    </recommendedName>
</protein>
<keyword evidence="2" id="KW-1185">Reference proteome</keyword>
<dbReference type="Gene3D" id="1.10.287.1060">
    <property type="entry name" value="ESAT-6-like"/>
    <property type="match status" value="1"/>
</dbReference>
<evidence type="ECO:0008006" key="3">
    <source>
        <dbReference type="Google" id="ProtNLM"/>
    </source>
</evidence>
<dbReference type="RefSeq" id="WP_344492566.1">
    <property type="nucleotide sequence ID" value="NZ_BAAAQF010000034.1"/>
</dbReference>
<gene>
    <name evidence="1" type="ORF">GCM10009830_48700</name>
</gene>
<evidence type="ECO:0000313" key="1">
    <source>
        <dbReference type="EMBL" id="GAA1695119.1"/>
    </source>
</evidence>
<dbReference type="SUPFAM" id="SSF140453">
    <property type="entry name" value="EsxAB dimer-like"/>
    <property type="match status" value="1"/>
</dbReference>
<dbReference type="InterPro" id="IPR036689">
    <property type="entry name" value="ESAT-6-like_sf"/>
</dbReference>
<reference evidence="2" key="1">
    <citation type="journal article" date="2019" name="Int. J. Syst. Evol. Microbiol.">
        <title>The Global Catalogue of Microorganisms (GCM) 10K type strain sequencing project: providing services to taxonomists for standard genome sequencing and annotation.</title>
        <authorList>
            <consortium name="The Broad Institute Genomics Platform"/>
            <consortium name="The Broad Institute Genome Sequencing Center for Infectious Disease"/>
            <person name="Wu L."/>
            <person name="Ma J."/>
        </authorList>
    </citation>
    <scope>NUCLEOTIDE SEQUENCE [LARGE SCALE GENOMIC DNA]</scope>
    <source>
        <strain evidence="2">JCM 16001</strain>
    </source>
</reference>
<name>A0ABP4TWN6_9ACTN</name>
<evidence type="ECO:0000313" key="2">
    <source>
        <dbReference type="Proteomes" id="UP001499851"/>
    </source>
</evidence>
<dbReference type="EMBL" id="BAAAQF010000034">
    <property type="protein sequence ID" value="GAA1695119.1"/>
    <property type="molecule type" value="Genomic_DNA"/>
</dbReference>
<accession>A0ABP4TWN6</accession>
<dbReference type="Proteomes" id="UP001499851">
    <property type="component" value="Unassembled WGS sequence"/>
</dbReference>
<organism evidence="1 2">
    <name type="scientific">Glycomyces endophyticus</name>
    <dbReference type="NCBI Taxonomy" id="480996"/>
    <lineage>
        <taxon>Bacteria</taxon>
        <taxon>Bacillati</taxon>
        <taxon>Actinomycetota</taxon>
        <taxon>Actinomycetes</taxon>
        <taxon>Glycomycetales</taxon>
        <taxon>Glycomycetaceae</taxon>
        <taxon>Glycomyces</taxon>
    </lineage>
</organism>
<sequence>MSEGFEVSPETIRKSADELDAARDDVQALFDQFTAAVEQYADAFGGDLIGTAGGLGHGAVMDAATECFTTNIEDLTSLSQALREMADDHETGDDEIAAVFAKFQGDLGA</sequence>
<proteinExistence type="predicted"/>
<comment type="caution">
    <text evidence="1">The sequence shown here is derived from an EMBL/GenBank/DDBJ whole genome shotgun (WGS) entry which is preliminary data.</text>
</comment>